<accession>C5KPH9</accession>
<gene>
    <name evidence="2" type="ORF">Pmar_PMAR001285</name>
</gene>
<feature type="region of interest" description="Disordered" evidence="1">
    <location>
        <begin position="685"/>
        <end position="714"/>
    </location>
</feature>
<evidence type="ECO:0000313" key="2">
    <source>
        <dbReference type="EMBL" id="EER13608.1"/>
    </source>
</evidence>
<proteinExistence type="predicted"/>
<sequence>MDQPTASMKTLGEESAAVIDLSEKSVDGDVHMGEAVESVEAERSVSGVAKRSSEVIHNEPPTQVYLPPELGAPAFSVTTPPRRPIAYDEYEMDNGSSRIAYLRSVLPTQPVPVPPPMQYRMPTSGGDTHFNDEERRRVALKADAKRKELRAASVLLYTIDFKKALEEYLQQHGIQLEVDDYSVNRGEMMEKGLPYRCVVWWYQQPNGGGRIDFDGGYQSDYRLALQAAAHAAITLKGIPLDDLLEKNSSNYGNSVIPATTARLKDVLKEGGDEGKEIITFTEAQREVQDGDELHKEYQYTAKVAGWGGEETAEFTGGWHASAMDAKNDSCQKVWSEIDAKERAKREEEEAERMAKEREARMKEQLEKDKEIKERLAKEKEREREARIKAAPVRMSAVAASYSDKRQLGQTGGGPDKRPRVAASYEQQHQQQMPQGGSMLRREPVQQQQQQGTHRPYPSPAPPYQQRSYAQHNQQQQISNRPPMHSVPQHQTPTAQPAVGASMNRAGFGSYGSSSAAPPASTAGGPWQQQQGATMMATATPAVGGAYQSRNPLPPQPYPQSSVADMAARAAQMSAAASYYGQQTVKQQPGMASYATTAATATGGGTTQPFGRHAAVSSTSYAQQLPPAATALNAGQYMAGSQYSSGLTQQQQQQYKSVQSSGGLGVYGGAASSSGQQTAMPMYTGIYGQQQQQARTPTPGPSAQPATAAAGGGQAPYAGQAVKATSSLEEYAAALATYQKQMAEYAAKCSAYYAQQQQQQRQ</sequence>
<keyword evidence="3" id="KW-1185">Reference proteome</keyword>
<dbReference type="AlphaFoldDB" id="C5KPH9"/>
<dbReference type="OMA" id="WAGENKE"/>
<dbReference type="OrthoDB" id="478427at2759"/>
<protein>
    <submittedName>
        <fullName evidence="2">Uncharacterized protein</fullName>
    </submittedName>
</protein>
<feature type="region of interest" description="Disordered" evidence="1">
    <location>
        <begin position="343"/>
        <end position="563"/>
    </location>
</feature>
<dbReference type="InParanoid" id="C5KPH9"/>
<dbReference type="Proteomes" id="UP000007800">
    <property type="component" value="Unassembled WGS sequence"/>
</dbReference>
<evidence type="ECO:0000256" key="1">
    <source>
        <dbReference type="SAM" id="MobiDB-lite"/>
    </source>
</evidence>
<dbReference type="EMBL" id="GG675112">
    <property type="protein sequence ID" value="EER13608.1"/>
    <property type="molecule type" value="Genomic_DNA"/>
</dbReference>
<reference evidence="2 3" key="1">
    <citation type="submission" date="2008-07" db="EMBL/GenBank/DDBJ databases">
        <authorList>
            <person name="El-Sayed N."/>
            <person name="Caler E."/>
            <person name="Inman J."/>
            <person name="Amedeo P."/>
            <person name="Hass B."/>
            <person name="Wortman J."/>
        </authorList>
    </citation>
    <scope>NUCLEOTIDE SEQUENCE [LARGE SCALE GENOMIC DNA]</scope>
    <source>
        <strain evidence="3">ATCC 50983 / TXsc</strain>
    </source>
</reference>
<evidence type="ECO:0000313" key="3">
    <source>
        <dbReference type="Proteomes" id="UP000007800"/>
    </source>
</evidence>
<name>C5KPH9_PERM5</name>
<dbReference type="RefSeq" id="XP_002781813.1">
    <property type="nucleotide sequence ID" value="XM_002781767.1"/>
</dbReference>
<feature type="compositionally biased region" description="Low complexity" evidence="1">
    <location>
        <begin position="700"/>
        <end position="714"/>
    </location>
</feature>
<dbReference type="GeneID" id="9042578"/>
<feature type="compositionally biased region" description="Polar residues" evidence="1">
    <location>
        <begin position="464"/>
        <end position="479"/>
    </location>
</feature>
<feature type="compositionally biased region" description="Low complexity" evidence="1">
    <location>
        <begin position="505"/>
        <end position="545"/>
    </location>
</feature>
<organism evidence="3">
    <name type="scientific">Perkinsus marinus (strain ATCC 50983 / TXsc)</name>
    <dbReference type="NCBI Taxonomy" id="423536"/>
    <lineage>
        <taxon>Eukaryota</taxon>
        <taxon>Sar</taxon>
        <taxon>Alveolata</taxon>
        <taxon>Perkinsozoa</taxon>
        <taxon>Perkinsea</taxon>
        <taxon>Perkinsida</taxon>
        <taxon>Perkinsidae</taxon>
        <taxon>Perkinsus</taxon>
    </lineage>
</organism>
<feature type="compositionally biased region" description="Basic and acidic residues" evidence="1">
    <location>
        <begin position="343"/>
        <end position="387"/>
    </location>
</feature>